<keyword evidence="6" id="KW-0175">Coiled coil</keyword>
<reference evidence="9 10" key="1">
    <citation type="journal article" date="2018" name="G3 (Bethesda)">
        <title>A High-Quality Reference Genome for the Invasive Mosquitofish Gambusia affinis Using a Chicago Library.</title>
        <authorList>
            <person name="Hoffberg S.L."/>
            <person name="Troendle N.J."/>
            <person name="Glenn T.C."/>
            <person name="Mahmud O."/>
            <person name="Louha S."/>
            <person name="Chalopin D."/>
            <person name="Bennetzen J.L."/>
            <person name="Mauricio R."/>
        </authorList>
    </citation>
    <scope>NUCLEOTIDE SEQUENCE [LARGE SCALE GENOMIC DNA]</scope>
    <source>
        <strain evidence="9">NE01/NJP1002.9</strain>
        <tissue evidence="9">Muscle</tissue>
    </source>
</reference>
<keyword evidence="3" id="KW-0862">Zinc</keyword>
<dbReference type="InterPro" id="IPR017907">
    <property type="entry name" value="Znf_RING_CS"/>
</dbReference>
<sequence>MSYWVCCNSCFLCPSPERKLAVTSCGHVICSACYHKGSHGRCLICSSQCQVSPLSDKSSSDVKALFSDIGVVATRHLAEISKVVAFQARHQKRLLNYYKQKNHKLEDMLVSIKQEMQQMGKKLNDQRAYIAKLENSLQHHSASDSIRVSRVPPASRFSHQHPVSAPRPSVMKALPEGRPGPATHWSYSQNPLTSHSAHSATVSRFSPSTPESYGQSSAWKFKAPSSFSRSASFLGNPSAGVQACRMHFANLLFHLKPVTKQLQVKTKGVYPLRNRISPEVMAARKASAARCVQAGRFLLSGPPRSAPLSRLSGC</sequence>
<keyword evidence="4" id="KW-0469">Meiosis</keyword>
<evidence type="ECO:0000256" key="1">
    <source>
        <dbReference type="ARBA" id="ARBA00022723"/>
    </source>
</evidence>
<dbReference type="STRING" id="33528.ENSGAFP00000024648"/>
<dbReference type="Proteomes" id="UP000250572">
    <property type="component" value="Unassembled WGS sequence"/>
</dbReference>
<gene>
    <name evidence="9" type="ORF">CCH79_00005513</name>
</gene>
<proteinExistence type="predicted"/>
<accession>A0A315V9H3</accession>
<comment type="caution">
    <text evidence="9">The sequence shown here is derived from an EMBL/GenBank/DDBJ whole genome shotgun (WGS) entry which is preliminary data.</text>
</comment>
<feature type="non-terminal residue" evidence="9">
    <location>
        <position position="314"/>
    </location>
</feature>
<evidence type="ECO:0000256" key="2">
    <source>
        <dbReference type="ARBA" id="ARBA00022771"/>
    </source>
</evidence>
<dbReference type="GO" id="GO:0007131">
    <property type="term" value="P:reciprocal meiotic recombination"/>
    <property type="evidence" value="ECO:0007669"/>
    <property type="project" value="InterPro"/>
</dbReference>
<organism evidence="9 10">
    <name type="scientific">Gambusia affinis</name>
    <name type="common">Western mosquitofish</name>
    <name type="synonym">Heterandria affinis</name>
    <dbReference type="NCBI Taxonomy" id="33528"/>
    <lineage>
        <taxon>Eukaryota</taxon>
        <taxon>Metazoa</taxon>
        <taxon>Chordata</taxon>
        <taxon>Craniata</taxon>
        <taxon>Vertebrata</taxon>
        <taxon>Euteleostomi</taxon>
        <taxon>Actinopterygii</taxon>
        <taxon>Neopterygii</taxon>
        <taxon>Teleostei</taxon>
        <taxon>Neoteleostei</taxon>
        <taxon>Acanthomorphata</taxon>
        <taxon>Ovalentaria</taxon>
        <taxon>Atherinomorphae</taxon>
        <taxon>Cyprinodontiformes</taxon>
        <taxon>Poeciliidae</taxon>
        <taxon>Poeciliinae</taxon>
        <taxon>Gambusia</taxon>
    </lineage>
</organism>
<dbReference type="Pfam" id="PF14634">
    <property type="entry name" value="zf-RING_5"/>
    <property type="match status" value="1"/>
</dbReference>
<evidence type="ECO:0000313" key="10">
    <source>
        <dbReference type="Proteomes" id="UP000250572"/>
    </source>
</evidence>
<dbReference type="GO" id="GO:0019789">
    <property type="term" value="F:SUMO transferase activity"/>
    <property type="evidence" value="ECO:0007669"/>
    <property type="project" value="InterPro"/>
</dbReference>
<evidence type="ECO:0000256" key="5">
    <source>
        <dbReference type="PROSITE-ProRule" id="PRU00175"/>
    </source>
</evidence>
<evidence type="ECO:0000256" key="7">
    <source>
        <dbReference type="SAM" id="MobiDB-lite"/>
    </source>
</evidence>
<dbReference type="PROSITE" id="PS00518">
    <property type="entry name" value="ZF_RING_1"/>
    <property type="match status" value="1"/>
</dbReference>
<keyword evidence="10" id="KW-1185">Reference proteome</keyword>
<name>A0A315V9H3_GAMAF</name>
<dbReference type="GO" id="GO:0007129">
    <property type="term" value="P:homologous chromosome pairing at meiosis"/>
    <property type="evidence" value="ECO:0007669"/>
    <property type="project" value="TreeGrafter"/>
</dbReference>
<dbReference type="EMBL" id="NHOQ01002284">
    <property type="protein sequence ID" value="PWA18703.1"/>
    <property type="molecule type" value="Genomic_DNA"/>
</dbReference>
<dbReference type="InterPro" id="IPR001841">
    <property type="entry name" value="Znf_RING"/>
</dbReference>
<dbReference type="GO" id="GO:0008270">
    <property type="term" value="F:zinc ion binding"/>
    <property type="evidence" value="ECO:0007669"/>
    <property type="project" value="UniProtKB-KW"/>
</dbReference>
<feature type="domain" description="RING-type" evidence="8">
    <location>
        <begin position="10"/>
        <end position="46"/>
    </location>
</feature>
<feature type="region of interest" description="Disordered" evidence="7">
    <location>
        <begin position="149"/>
        <end position="169"/>
    </location>
</feature>
<evidence type="ECO:0000256" key="6">
    <source>
        <dbReference type="SAM" id="Coils"/>
    </source>
</evidence>
<dbReference type="AlphaFoldDB" id="A0A315V9H3"/>
<dbReference type="PANTHER" id="PTHR22663:SF21">
    <property type="entry name" value="E3 SUMO-PROTEIN LIGASE RNF212-RELATED"/>
    <property type="match status" value="1"/>
</dbReference>
<evidence type="ECO:0000259" key="8">
    <source>
        <dbReference type="PROSITE" id="PS50089"/>
    </source>
</evidence>
<feature type="coiled-coil region" evidence="6">
    <location>
        <begin position="95"/>
        <end position="122"/>
    </location>
</feature>
<dbReference type="PROSITE" id="PS50089">
    <property type="entry name" value="ZF_RING_2"/>
    <property type="match status" value="1"/>
</dbReference>
<protein>
    <recommendedName>
        <fullName evidence="8">RING-type domain-containing protein</fullName>
    </recommendedName>
</protein>
<keyword evidence="1" id="KW-0479">Metal-binding</keyword>
<dbReference type="GO" id="GO:0000795">
    <property type="term" value="C:synaptonemal complex"/>
    <property type="evidence" value="ECO:0007669"/>
    <property type="project" value="InterPro"/>
</dbReference>
<evidence type="ECO:0000313" key="9">
    <source>
        <dbReference type="EMBL" id="PWA18703.1"/>
    </source>
</evidence>
<dbReference type="PANTHER" id="PTHR22663">
    <property type="entry name" value="RING FINGER PROTEIN NARYA-RELATED"/>
    <property type="match status" value="1"/>
</dbReference>
<dbReference type="InterPro" id="IPR042123">
    <property type="entry name" value="Zip3/RNF212-like"/>
</dbReference>
<evidence type="ECO:0000256" key="3">
    <source>
        <dbReference type="ARBA" id="ARBA00022833"/>
    </source>
</evidence>
<evidence type="ECO:0000256" key="4">
    <source>
        <dbReference type="ARBA" id="ARBA00023254"/>
    </source>
</evidence>
<dbReference type="GO" id="GO:0016925">
    <property type="term" value="P:protein sumoylation"/>
    <property type="evidence" value="ECO:0007669"/>
    <property type="project" value="TreeGrafter"/>
</dbReference>
<keyword evidence="2 5" id="KW-0863">Zinc-finger</keyword>